<dbReference type="PANTHER" id="PTHR18919">
    <property type="entry name" value="ACETYL-COA C-ACYLTRANSFERASE"/>
    <property type="match status" value="1"/>
</dbReference>
<dbReference type="GO" id="GO:0019619">
    <property type="term" value="P:3,4-dihydroxybenzoate catabolic process"/>
    <property type="evidence" value="ECO:0007669"/>
    <property type="project" value="InterPro"/>
</dbReference>
<feature type="active site" description="Proton acceptor" evidence="11">
    <location>
        <position position="387"/>
    </location>
</feature>
<evidence type="ECO:0000256" key="6">
    <source>
        <dbReference type="ARBA" id="ARBA00022679"/>
    </source>
</evidence>
<evidence type="ECO:0000256" key="5">
    <source>
        <dbReference type="ARBA" id="ARBA00016181"/>
    </source>
</evidence>
<evidence type="ECO:0000313" key="15">
    <source>
        <dbReference type="EMBL" id="MBK8889811.1"/>
    </source>
</evidence>
<keyword evidence="6 12" id="KW-0808">Transferase</keyword>
<reference evidence="15" key="1">
    <citation type="submission" date="2020-10" db="EMBL/GenBank/DDBJ databases">
        <title>Connecting structure to function with the recovery of over 1000 high-quality activated sludge metagenome-assembled genomes encoding full-length rRNA genes using long-read sequencing.</title>
        <authorList>
            <person name="Singleton C.M."/>
            <person name="Petriglieri F."/>
            <person name="Kristensen J.M."/>
            <person name="Kirkegaard R.H."/>
            <person name="Michaelsen T.Y."/>
            <person name="Andersen M.H."/>
            <person name="Karst S.M."/>
            <person name="Dueholm M.S."/>
            <person name="Nielsen P.H."/>
            <person name="Albertsen M."/>
        </authorList>
    </citation>
    <scope>NUCLEOTIDE SEQUENCE</scope>
    <source>
        <strain evidence="15">OdNE_18-Q3-R46-58_BAT3C.305</strain>
    </source>
</reference>
<evidence type="ECO:0000256" key="9">
    <source>
        <dbReference type="ARBA" id="ARBA00041222"/>
    </source>
</evidence>
<accession>A0A9D7LKW4</accession>
<dbReference type="Pfam" id="PF02803">
    <property type="entry name" value="Thiolase_C"/>
    <property type="match status" value="1"/>
</dbReference>
<dbReference type="Proteomes" id="UP000808146">
    <property type="component" value="Unassembled WGS sequence"/>
</dbReference>
<evidence type="ECO:0000256" key="12">
    <source>
        <dbReference type="RuleBase" id="RU003557"/>
    </source>
</evidence>
<sequence>MTEALICDAIRTPIGRYGGALSGVRADDLGAIPLKALIERNPRVDWAAVDDIIYGCANQAGEDNRNVARMAGLLAGLPVDVPGTTVNRLCGSGMDAVGLAARAIKCGEAELMIAGGVESMSRAPFVMGKAETAFARNAAIFDTTIGWRFVNPAMKKLYDTHSMPQTADNVAAEFAISRVDQDAFALRSQQRWAAADAAGRFAAELLPVVIPQKKGDPKVVDRDEHPRPETTLAMLAGLKGINGPELSVTAGNASGVNDGACALLLASEAAAGRFGLTPLARVVGMATAGVPPRIMGFGPAPAVRKVLAQTGLSLDRMDVVELNEAFAAQALAVLRDLGLADDAPHVNPNGGAIALGHPLGMSGARLVTTAAHELERRGGRYALCTMCIGVGQGIAMVIERV</sequence>
<gene>
    <name evidence="15" type="primary">pcaF</name>
    <name evidence="15" type="ORF">IPN75_05150</name>
</gene>
<dbReference type="InterPro" id="IPR002155">
    <property type="entry name" value="Thiolase"/>
</dbReference>
<keyword evidence="7" id="KW-0058">Aromatic hydrocarbons catabolism</keyword>
<comment type="pathway">
    <text evidence="2">Aromatic compound metabolism; beta-ketoadipate pathway; acetyl-CoA and succinyl-CoA from 3-oxoadipate: step 2/2.</text>
</comment>
<dbReference type="NCBIfam" id="TIGR02430">
    <property type="entry name" value="pcaF"/>
    <property type="match status" value="1"/>
</dbReference>
<evidence type="ECO:0000259" key="14">
    <source>
        <dbReference type="Pfam" id="PF02803"/>
    </source>
</evidence>
<keyword evidence="8 12" id="KW-0012">Acyltransferase</keyword>
<evidence type="ECO:0000256" key="10">
    <source>
        <dbReference type="ARBA" id="ARBA00048527"/>
    </source>
</evidence>
<proteinExistence type="inferred from homology"/>
<dbReference type="PROSITE" id="PS00737">
    <property type="entry name" value="THIOLASE_2"/>
    <property type="match status" value="1"/>
</dbReference>
<dbReference type="AlphaFoldDB" id="A0A9D7LKW4"/>
<comment type="similarity">
    <text evidence="3 12">Belongs to the thiolase-like superfamily. Thiolase family.</text>
</comment>
<dbReference type="InterPro" id="IPR020617">
    <property type="entry name" value="Thiolase_C"/>
</dbReference>
<protein>
    <recommendedName>
        <fullName evidence="5">Beta-ketoadipyl-CoA thiolase</fullName>
        <ecNumber evidence="4">2.3.1.174</ecNumber>
    </recommendedName>
    <alternativeName>
        <fullName evidence="9">3-oxoadipyl-CoA thiolase</fullName>
    </alternativeName>
</protein>
<dbReference type="NCBIfam" id="TIGR01930">
    <property type="entry name" value="AcCoA-C-Actrans"/>
    <property type="match status" value="1"/>
</dbReference>
<evidence type="ECO:0000313" key="16">
    <source>
        <dbReference type="Proteomes" id="UP000808146"/>
    </source>
</evidence>
<comment type="function">
    <text evidence="1">Catalyzes thiolytic cleavage of beta-ketoadipyl-CoA to succinyl-CoA and acetyl-CoA.</text>
</comment>
<evidence type="ECO:0000256" key="7">
    <source>
        <dbReference type="ARBA" id="ARBA00022797"/>
    </source>
</evidence>
<dbReference type="PIRSF" id="PIRSF000429">
    <property type="entry name" value="Ac-CoA_Ac_transf"/>
    <property type="match status" value="1"/>
</dbReference>
<organism evidence="15 16">
    <name type="scientific">Candidatus Dechloromonas phosphorivorans</name>
    <dbReference type="NCBI Taxonomy" id="2899244"/>
    <lineage>
        <taxon>Bacteria</taxon>
        <taxon>Pseudomonadati</taxon>
        <taxon>Pseudomonadota</taxon>
        <taxon>Betaproteobacteria</taxon>
        <taxon>Rhodocyclales</taxon>
        <taxon>Azonexaceae</taxon>
        <taxon>Dechloromonas</taxon>
    </lineage>
</organism>
<dbReference type="EMBL" id="JADKBR010000003">
    <property type="protein sequence ID" value="MBK8889811.1"/>
    <property type="molecule type" value="Genomic_DNA"/>
</dbReference>
<name>A0A9D7LKW4_9RHOO</name>
<dbReference type="NCBIfam" id="NF006551">
    <property type="entry name" value="PRK09050.1"/>
    <property type="match status" value="1"/>
</dbReference>
<dbReference type="EC" id="2.3.1.174" evidence="4"/>
<comment type="catalytic activity">
    <reaction evidence="10">
        <text>succinyl-CoA + acetyl-CoA = 3-oxoadipyl-CoA + CoA</text>
        <dbReference type="Rhea" id="RHEA:19481"/>
        <dbReference type="ChEBI" id="CHEBI:57287"/>
        <dbReference type="ChEBI" id="CHEBI:57288"/>
        <dbReference type="ChEBI" id="CHEBI:57292"/>
        <dbReference type="ChEBI" id="CHEBI:57348"/>
        <dbReference type="EC" id="2.3.1.174"/>
    </reaction>
</comment>
<dbReference type="FunFam" id="3.40.47.10:FF:000010">
    <property type="entry name" value="Acetyl-CoA acetyltransferase (Thiolase)"/>
    <property type="match status" value="1"/>
</dbReference>
<evidence type="ECO:0000256" key="2">
    <source>
        <dbReference type="ARBA" id="ARBA00005071"/>
    </source>
</evidence>
<feature type="active site" description="Proton acceptor" evidence="11">
    <location>
        <position position="357"/>
    </location>
</feature>
<comment type="caution">
    <text evidence="15">The sequence shown here is derived from an EMBL/GenBank/DDBJ whole genome shotgun (WGS) entry which is preliminary data.</text>
</comment>
<feature type="domain" description="Thiolase N-terminal" evidence="13">
    <location>
        <begin position="5"/>
        <end position="268"/>
    </location>
</feature>
<dbReference type="InterPro" id="IPR020613">
    <property type="entry name" value="Thiolase_CS"/>
</dbReference>
<feature type="active site" description="Acyl-thioester intermediate" evidence="11">
    <location>
        <position position="90"/>
    </location>
</feature>
<evidence type="ECO:0000259" key="13">
    <source>
        <dbReference type="Pfam" id="PF00108"/>
    </source>
</evidence>
<feature type="domain" description="Thiolase C-terminal" evidence="14">
    <location>
        <begin position="276"/>
        <end position="400"/>
    </location>
</feature>
<dbReference type="Gene3D" id="3.40.47.10">
    <property type="match status" value="1"/>
</dbReference>
<dbReference type="InterPro" id="IPR020616">
    <property type="entry name" value="Thiolase_N"/>
</dbReference>
<evidence type="ECO:0000256" key="11">
    <source>
        <dbReference type="PIRSR" id="PIRSR000429-1"/>
    </source>
</evidence>
<evidence type="ECO:0000256" key="8">
    <source>
        <dbReference type="ARBA" id="ARBA00023315"/>
    </source>
</evidence>
<dbReference type="SUPFAM" id="SSF53901">
    <property type="entry name" value="Thiolase-like"/>
    <property type="match status" value="2"/>
</dbReference>
<dbReference type="InterPro" id="IPR020610">
    <property type="entry name" value="Thiolase_AS"/>
</dbReference>
<dbReference type="InterPro" id="IPR012793">
    <property type="entry name" value="PcaF"/>
</dbReference>
<dbReference type="Pfam" id="PF00108">
    <property type="entry name" value="Thiolase_N"/>
    <property type="match status" value="1"/>
</dbReference>
<evidence type="ECO:0000256" key="4">
    <source>
        <dbReference type="ARBA" id="ARBA00012233"/>
    </source>
</evidence>
<dbReference type="GO" id="GO:0033812">
    <property type="term" value="F:3-oxoadipyl-CoA thiolase activity"/>
    <property type="evidence" value="ECO:0007669"/>
    <property type="project" value="UniProtKB-EC"/>
</dbReference>
<dbReference type="PROSITE" id="PS00099">
    <property type="entry name" value="THIOLASE_3"/>
    <property type="match status" value="1"/>
</dbReference>
<evidence type="ECO:0000256" key="3">
    <source>
        <dbReference type="ARBA" id="ARBA00010982"/>
    </source>
</evidence>
<dbReference type="CDD" id="cd00751">
    <property type="entry name" value="thiolase"/>
    <property type="match status" value="1"/>
</dbReference>
<dbReference type="PANTHER" id="PTHR18919:SF107">
    <property type="entry name" value="ACETYL-COA ACETYLTRANSFERASE, CYTOSOLIC"/>
    <property type="match status" value="1"/>
</dbReference>
<dbReference type="InterPro" id="IPR020615">
    <property type="entry name" value="Thiolase_acyl_enz_int_AS"/>
</dbReference>
<evidence type="ECO:0000256" key="1">
    <source>
        <dbReference type="ARBA" id="ARBA00003720"/>
    </source>
</evidence>
<dbReference type="InterPro" id="IPR016039">
    <property type="entry name" value="Thiolase-like"/>
</dbReference>
<dbReference type="PROSITE" id="PS00098">
    <property type="entry name" value="THIOLASE_1"/>
    <property type="match status" value="1"/>
</dbReference>